<dbReference type="AlphaFoldDB" id="A0A8H5CM24"/>
<protein>
    <submittedName>
        <fullName evidence="2">Uncharacterized protein</fullName>
    </submittedName>
</protein>
<evidence type="ECO:0000313" key="2">
    <source>
        <dbReference type="EMBL" id="KAF5344254.1"/>
    </source>
</evidence>
<feature type="region of interest" description="Disordered" evidence="1">
    <location>
        <begin position="148"/>
        <end position="168"/>
    </location>
</feature>
<sequence length="197" mass="22209">MSRPTKSSNLQIFWNYRALNYHIRSRNERSRGVGLAAMSVSLSWRKSCYQKAGEKLSSKNCRLQVLEIFLYEHLMLLHIRSLPLLYSFVIADEAAERILAQSRTGPSRAEVEGYMNTEIYCKKKTQSDSTSPVLVGSYLSQPCLIPASSSSPPHPQSPKQEPRPTISLPYRPTHVINLAVRCHKQALPFTQSDTTAA</sequence>
<reference evidence="2 3" key="1">
    <citation type="journal article" date="2020" name="ISME J.">
        <title>Uncovering the hidden diversity of litter-decomposition mechanisms in mushroom-forming fungi.</title>
        <authorList>
            <person name="Floudas D."/>
            <person name="Bentzer J."/>
            <person name="Ahren D."/>
            <person name="Johansson T."/>
            <person name="Persson P."/>
            <person name="Tunlid A."/>
        </authorList>
    </citation>
    <scope>NUCLEOTIDE SEQUENCE [LARGE SCALE GENOMIC DNA]</scope>
    <source>
        <strain evidence="2 3">CBS 291.85</strain>
    </source>
</reference>
<keyword evidence="3" id="KW-1185">Reference proteome</keyword>
<evidence type="ECO:0000256" key="1">
    <source>
        <dbReference type="SAM" id="MobiDB-lite"/>
    </source>
</evidence>
<accession>A0A8H5CM24</accession>
<gene>
    <name evidence="2" type="ORF">D9758_012339</name>
</gene>
<dbReference type="Proteomes" id="UP000559256">
    <property type="component" value="Unassembled WGS sequence"/>
</dbReference>
<dbReference type="EMBL" id="JAACJM010000127">
    <property type="protein sequence ID" value="KAF5344254.1"/>
    <property type="molecule type" value="Genomic_DNA"/>
</dbReference>
<proteinExistence type="predicted"/>
<evidence type="ECO:0000313" key="3">
    <source>
        <dbReference type="Proteomes" id="UP000559256"/>
    </source>
</evidence>
<name>A0A8H5CM24_9AGAR</name>
<organism evidence="2 3">
    <name type="scientific">Tetrapyrgos nigripes</name>
    <dbReference type="NCBI Taxonomy" id="182062"/>
    <lineage>
        <taxon>Eukaryota</taxon>
        <taxon>Fungi</taxon>
        <taxon>Dikarya</taxon>
        <taxon>Basidiomycota</taxon>
        <taxon>Agaricomycotina</taxon>
        <taxon>Agaricomycetes</taxon>
        <taxon>Agaricomycetidae</taxon>
        <taxon>Agaricales</taxon>
        <taxon>Marasmiineae</taxon>
        <taxon>Marasmiaceae</taxon>
        <taxon>Tetrapyrgos</taxon>
    </lineage>
</organism>
<comment type="caution">
    <text evidence="2">The sequence shown here is derived from an EMBL/GenBank/DDBJ whole genome shotgun (WGS) entry which is preliminary data.</text>
</comment>